<accession>A0A5N6QFV0</accession>
<dbReference type="Proteomes" id="UP000327013">
    <property type="component" value="Chromosome 1"/>
</dbReference>
<feature type="region of interest" description="Disordered" evidence="1">
    <location>
        <begin position="1"/>
        <end position="21"/>
    </location>
</feature>
<proteinExistence type="predicted"/>
<protein>
    <submittedName>
        <fullName evidence="2">Uncharacterized protein</fullName>
    </submittedName>
</protein>
<evidence type="ECO:0000313" key="3">
    <source>
        <dbReference type="Proteomes" id="UP000327013"/>
    </source>
</evidence>
<organism evidence="2 3">
    <name type="scientific">Carpinus fangiana</name>
    <dbReference type="NCBI Taxonomy" id="176857"/>
    <lineage>
        <taxon>Eukaryota</taxon>
        <taxon>Viridiplantae</taxon>
        <taxon>Streptophyta</taxon>
        <taxon>Embryophyta</taxon>
        <taxon>Tracheophyta</taxon>
        <taxon>Spermatophyta</taxon>
        <taxon>Magnoliopsida</taxon>
        <taxon>eudicotyledons</taxon>
        <taxon>Gunneridae</taxon>
        <taxon>Pentapetalae</taxon>
        <taxon>rosids</taxon>
        <taxon>fabids</taxon>
        <taxon>Fagales</taxon>
        <taxon>Betulaceae</taxon>
        <taxon>Carpinus</taxon>
    </lineage>
</organism>
<evidence type="ECO:0000313" key="2">
    <source>
        <dbReference type="EMBL" id="KAE7998067.1"/>
    </source>
</evidence>
<gene>
    <name evidence="2" type="ORF">FH972_002645</name>
</gene>
<keyword evidence="3" id="KW-1185">Reference proteome</keyword>
<reference evidence="2 3" key="1">
    <citation type="submission" date="2019-06" db="EMBL/GenBank/DDBJ databases">
        <title>A chromosomal-level reference genome of Carpinus fangiana (Coryloideae, Betulaceae).</title>
        <authorList>
            <person name="Yang X."/>
            <person name="Wang Z."/>
            <person name="Zhang L."/>
            <person name="Hao G."/>
            <person name="Liu J."/>
            <person name="Yang Y."/>
        </authorList>
    </citation>
    <scope>NUCLEOTIDE SEQUENCE [LARGE SCALE GENOMIC DNA]</scope>
    <source>
        <strain evidence="2">Cfa_2016G</strain>
        <tissue evidence="2">Leaf</tissue>
    </source>
</reference>
<name>A0A5N6QFV0_9ROSI</name>
<dbReference type="AlphaFoldDB" id="A0A5N6QFV0"/>
<dbReference type="EMBL" id="CM017321">
    <property type="protein sequence ID" value="KAE7998067.1"/>
    <property type="molecule type" value="Genomic_DNA"/>
</dbReference>
<sequence>MVCGSSTPRRVGTVASSSSPLLQKSPLPLLPLSFLPTTLALARALARYKSSQLINPSLLDQTHRKLSNPIMEMEVVVPVPPPPLVDFNFNSNCSSPYMTAPSSPQRFGSFIFSAPTSLPAPLPSTSSSTNSLSTT</sequence>
<evidence type="ECO:0000256" key="1">
    <source>
        <dbReference type="SAM" id="MobiDB-lite"/>
    </source>
</evidence>